<organism evidence="3 4">
    <name type="scientific">Pseudobacter ginsenosidimutans</name>
    <dbReference type="NCBI Taxonomy" id="661488"/>
    <lineage>
        <taxon>Bacteria</taxon>
        <taxon>Pseudomonadati</taxon>
        <taxon>Bacteroidota</taxon>
        <taxon>Chitinophagia</taxon>
        <taxon>Chitinophagales</taxon>
        <taxon>Chitinophagaceae</taxon>
        <taxon>Pseudobacter</taxon>
    </lineage>
</organism>
<evidence type="ECO:0000259" key="2">
    <source>
        <dbReference type="Pfam" id="PF04389"/>
    </source>
</evidence>
<accession>A0A4Q7MUY6</accession>
<comment type="caution">
    <text evidence="3">The sequence shown here is derived from an EMBL/GenBank/DDBJ whole genome shotgun (WGS) entry which is preliminary data.</text>
</comment>
<keyword evidence="3" id="KW-0645">Protease</keyword>
<dbReference type="GO" id="GO:0004180">
    <property type="term" value="F:carboxypeptidase activity"/>
    <property type="evidence" value="ECO:0007669"/>
    <property type="project" value="UniProtKB-KW"/>
</dbReference>
<proteinExistence type="predicted"/>
<keyword evidence="3" id="KW-0121">Carboxypeptidase</keyword>
<gene>
    <name evidence="3" type="ORF">EV199_4388</name>
</gene>
<dbReference type="Gene3D" id="3.40.630.10">
    <property type="entry name" value="Zn peptidases"/>
    <property type="match status" value="1"/>
</dbReference>
<dbReference type="InterPro" id="IPR007484">
    <property type="entry name" value="Peptidase_M28"/>
</dbReference>
<feature type="signal peptide" evidence="1">
    <location>
        <begin position="1"/>
        <end position="17"/>
    </location>
</feature>
<dbReference type="OrthoDB" id="9762302at2"/>
<dbReference type="RefSeq" id="WP_130542881.1">
    <property type="nucleotide sequence ID" value="NZ_CP042431.1"/>
</dbReference>
<feature type="domain" description="Peptidase M28" evidence="2">
    <location>
        <begin position="412"/>
        <end position="461"/>
    </location>
</feature>
<evidence type="ECO:0000313" key="4">
    <source>
        <dbReference type="Proteomes" id="UP000293874"/>
    </source>
</evidence>
<keyword evidence="3" id="KW-0378">Hydrolase</keyword>
<protein>
    <submittedName>
        <fullName evidence="3">Zn-dependent M28 family amino/carboxypeptidase</fullName>
    </submittedName>
</protein>
<dbReference type="SUPFAM" id="SSF53187">
    <property type="entry name" value="Zn-dependent exopeptidases"/>
    <property type="match status" value="1"/>
</dbReference>
<keyword evidence="4" id="KW-1185">Reference proteome</keyword>
<keyword evidence="1" id="KW-0732">Signal</keyword>
<name>A0A4Q7MUY6_9BACT</name>
<dbReference type="Proteomes" id="UP000293874">
    <property type="component" value="Unassembled WGS sequence"/>
</dbReference>
<dbReference type="Pfam" id="PF04389">
    <property type="entry name" value="Peptidase_M28"/>
    <property type="match status" value="2"/>
</dbReference>
<dbReference type="Gene3D" id="3.50.30.30">
    <property type="match status" value="1"/>
</dbReference>
<evidence type="ECO:0000313" key="3">
    <source>
        <dbReference type="EMBL" id="RZS72467.1"/>
    </source>
</evidence>
<sequence>MRSLLLPLLLLTVSAIAQPSLKEKQYASLARKNFLETNALNTVAFVESRWRLAGNTGFNESIHLVEKQLKEAGYVNETAAPAGARLTYRIERRAMNRPAWEPVDAEVSIEGESSPVLSFKTNRNMISINSASTPEGGVTADLVLIENEEDWKQDLKGKIVMSNTDVSGVYAKAIKAGALGALGYAMPAYTQPEKYTHSIQFGSISYNKGGQGWGIRLSYAAREHLKAALAKGPVRLKVMVETKIYDSEELTIVADVRGSEKPGDRFVFSAHVQEPGANDNATGVGTLAEMARVTAAVVQSRELDPKRSITFLWGDEIISTRRYILEDSDRARGIKWGCSLDMVGEDTEKTGGSFLIEKMPDPSAVWTRGNDKHSEWGGSPLPESAIIPHYFNDLLLTRCLNEAADNNWVVNTNPFEGGSDHTPFLNAKIPGLLMWHFTDVFYHTDADRFDKVSGETMKHVGVSALVTSWLLTTAENNTAIALVNDLKSSAVSRLNTELALGEENIKKGNAVADEAHILEVWQQYYVNVMETMKDIPVEGASSLLDNAIEQAKKEIRNKKYRLR</sequence>
<dbReference type="EMBL" id="SGXA01000002">
    <property type="protein sequence ID" value="RZS72467.1"/>
    <property type="molecule type" value="Genomic_DNA"/>
</dbReference>
<dbReference type="AlphaFoldDB" id="A0A4Q7MUY6"/>
<feature type="domain" description="Peptidase M28" evidence="2">
    <location>
        <begin position="252"/>
        <end position="314"/>
    </location>
</feature>
<feature type="chain" id="PRO_5020865313" evidence="1">
    <location>
        <begin position="18"/>
        <end position="563"/>
    </location>
</feature>
<reference evidence="3 4" key="1">
    <citation type="submission" date="2019-02" db="EMBL/GenBank/DDBJ databases">
        <title>Genomic Encyclopedia of Type Strains, Phase IV (KMG-IV): sequencing the most valuable type-strain genomes for metagenomic binning, comparative biology and taxonomic classification.</title>
        <authorList>
            <person name="Goeker M."/>
        </authorList>
    </citation>
    <scope>NUCLEOTIDE SEQUENCE [LARGE SCALE GENOMIC DNA]</scope>
    <source>
        <strain evidence="3 4">DSM 18116</strain>
    </source>
</reference>
<evidence type="ECO:0000256" key="1">
    <source>
        <dbReference type="SAM" id="SignalP"/>
    </source>
</evidence>